<feature type="region of interest" description="Disordered" evidence="8">
    <location>
        <begin position="70"/>
        <end position="219"/>
    </location>
</feature>
<keyword evidence="5 9" id="KW-1133">Transmembrane helix</keyword>
<evidence type="ECO:0000256" key="8">
    <source>
        <dbReference type="SAM" id="MobiDB-lite"/>
    </source>
</evidence>
<comment type="subcellular location">
    <subcellularLocation>
        <location evidence="1">Membrane</location>
        <topology evidence="1">Single-pass membrane protein</topology>
    </subcellularLocation>
</comment>
<evidence type="ECO:0000256" key="1">
    <source>
        <dbReference type="ARBA" id="ARBA00004167"/>
    </source>
</evidence>
<evidence type="ECO:0000256" key="2">
    <source>
        <dbReference type="ARBA" id="ARBA00022448"/>
    </source>
</evidence>
<evidence type="ECO:0000256" key="6">
    <source>
        <dbReference type="ARBA" id="ARBA00023010"/>
    </source>
</evidence>
<evidence type="ECO:0000256" key="3">
    <source>
        <dbReference type="ARBA" id="ARBA00022692"/>
    </source>
</evidence>
<protein>
    <submittedName>
        <fullName evidence="10">Twin-arginine translocase TatA/TatE family subunit</fullName>
    </submittedName>
</protein>
<feature type="transmembrane region" description="Helical" evidence="9">
    <location>
        <begin position="12"/>
        <end position="31"/>
    </location>
</feature>
<evidence type="ECO:0000256" key="9">
    <source>
        <dbReference type="SAM" id="Phobius"/>
    </source>
</evidence>
<evidence type="ECO:0000313" key="11">
    <source>
        <dbReference type="Proteomes" id="UP001596091"/>
    </source>
</evidence>
<dbReference type="PANTHER" id="PTHR33162:SF1">
    <property type="entry name" value="SEC-INDEPENDENT PROTEIN TRANSLOCASE PROTEIN TATA, CHLOROPLASTIC"/>
    <property type="match status" value="1"/>
</dbReference>
<gene>
    <name evidence="10" type="ORF">ACFPT7_24235</name>
</gene>
<dbReference type="Proteomes" id="UP001596091">
    <property type="component" value="Unassembled WGS sequence"/>
</dbReference>
<proteinExistence type="predicted"/>
<feature type="compositionally biased region" description="Pro residues" evidence="8">
    <location>
        <begin position="88"/>
        <end position="98"/>
    </location>
</feature>
<keyword evidence="2" id="KW-0813">Transport</keyword>
<keyword evidence="7 9" id="KW-0472">Membrane</keyword>
<keyword evidence="3 9" id="KW-0812">Transmembrane</keyword>
<organism evidence="10 11">
    <name type="scientific">Acidicapsa dinghuensis</name>
    <dbReference type="NCBI Taxonomy" id="2218256"/>
    <lineage>
        <taxon>Bacteria</taxon>
        <taxon>Pseudomonadati</taxon>
        <taxon>Acidobacteriota</taxon>
        <taxon>Terriglobia</taxon>
        <taxon>Terriglobales</taxon>
        <taxon>Acidobacteriaceae</taxon>
        <taxon>Acidicapsa</taxon>
    </lineage>
</organism>
<dbReference type="RefSeq" id="WP_263341898.1">
    <property type="nucleotide sequence ID" value="NZ_JAGSYH010000008.1"/>
</dbReference>
<evidence type="ECO:0000256" key="7">
    <source>
        <dbReference type="ARBA" id="ARBA00023136"/>
    </source>
</evidence>
<reference evidence="11" key="1">
    <citation type="journal article" date="2019" name="Int. J. Syst. Evol. Microbiol.">
        <title>The Global Catalogue of Microorganisms (GCM) 10K type strain sequencing project: providing services to taxonomists for standard genome sequencing and annotation.</title>
        <authorList>
            <consortium name="The Broad Institute Genomics Platform"/>
            <consortium name="The Broad Institute Genome Sequencing Center for Infectious Disease"/>
            <person name="Wu L."/>
            <person name="Ma J."/>
        </authorList>
    </citation>
    <scope>NUCLEOTIDE SEQUENCE [LARGE SCALE GENOMIC DNA]</scope>
    <source>
        <strain evidence="11">JCM 4087</strain>
    </source>
</reference>
<dbReference type="Gene3D" id="1.20.5.3310">
    <property type="match status" value="1"/>
</dbReference>
<feature type="compositionally biased region" description="Basic and acidic residues" evidence="8">
    <location>
        <begin position="131"/>
        <end position="141"/>
    </location>
</feature>
<sequence length="219" mass="23240">MAALVPPLHIQTASIGIPDTLFLMLLALVVFGPRRLPEIGRQIGKLMYEFRKVSNDFKYQMEEELRAAEEADRQKKLAAEAAARAAAPPAPEPAPVEPAKPEATQEPEPTAYGYASTAAPDTAEATPSVEGEVRGEPRRFPPDQVRIQPPSTGETVAANRPFRSTSAEAPAETAAEPENATVAESTEATASEVSAITESSETPAKTGESSGMEQPAHHA</sequence>
<dbReference type="PANTHER" id="PTHR33162">
    <property type="entry name" value="SEC-INDEPENDENT PROTEIN TRANSLOCASE PROTEIN TATA, CHLOROPLASTIC"/>
    <property type="match status" value="1"/>
</dbReference>
<evidence type="ECO:0000256" key="4">
    <source>
        <dbReference type="ARBA" id="ARBA00022927"/>
    </source>
</evidence>
<evidence type="ECO:0000256" key="5">
    <source>
        <dbReference type="ARBA" id="ARBA00022989"/>
    </source>
</evidence>
<evidence type="ECO:0000313" key="10">
    <source>
        <dbReference type="EMBL" id="MFC5865436.1"/>
    </source>
</evidence>
<feature type="compositionally biased region" description="Low complexity" evidence="8">
    <location>
        <begin position="167"/>
        <end position="202"/>
    </location>
</feature>
<comment type="caution">
    <text evidence="10">The sequence shown here is derived from an EMBL/GenBank/DDBJ whole genome shotgun (WGS) entry which is preliminary data.</text>
</comment>
<dbReference type="Pfam" id="PF02416">
    <property type="entry name" value="TatA_B_E"/>
    <property type="match status" value="1"/>
</dbReference>
<name>A0ABW1EME1_9BACT</name>
<dbReference type="InterPro" id="IPR003369">
    <property type="entry name" value="TatA/B/E"/>
</dbReference>
<keyword evidence="6" id="KW-0811">Translocation</keyword>
<dbReference type="EMBL" id="JBHSPH010000020">
    <property type="protein sequence ID" value="MFC5865436.1"/>
    <property type="molecule type" value="Genomic_DNA"/>
</dbReference>
<accession>A0ABW1EME1</accession>
<keyword evidence="4" id="KW-0653">Protein transport</keyword>
<keyword evidence="11" id="KW-1185">Reference proteome</keyword>
<dbReference type="PRINTS" id="PR01506">
    <property type="entry name" value="TATBPROTEIN"/>
</dbReference>